<protein>
    <recommendedName>
        <fullName evidence="5">HET domain-containing protein</fullName>
    </recommendedName>
</protein>
<dbReference type="Pfam" id="PF26640">
    <property type="entry name" value="DUF8212"/>
    <property type="match status" value="1"/>
</dbReference>
<reference evidence="3" key="1">
    <citation type="submission" date="2018-03" db="EMBL/GenBank/DDBJ databases">
        <authorList>
            <person name="Guldener U."/>
        </authorList>
    </citation>
    <scope>NUCLEOTIDE SEQUENCE</scope>
</reference>
<dbReference type="InterPro" id="IPR010730">
    <property type="entry name" value="HET"/>
</dbReference>
<organism evidence="3 4">
    <name type="scientific">Cephalotrichum gorgonifer</name>
    <dbReference type="NCBI Taxonomy" id="2041049"/>
    <lineage>
        <taxon>Eukaryota</taxon>
        <taxon>Fungi</taxon>
        <taxon>Dikarya</taxon>
        <taxon>Ascomycota</taxon>
        <taxon>Pezizomycotina</taxon>
        <taxon>Sordariomycetes</taxon>
        <taxon>Hypocreomycetidae</taxon>
        <taxon>Microascales</taxon>
        <taxon>Microascaceae</taxon>
        <taxon>Cephalotrichum</taxon>
    </lineage>
</organism>
<evidence type="ECO:0000259" key="1">
    <source>
        <dbReference type="Pfam" id="PF06985"/>
    </source>
</evidence>
<gene>
    <name evidence="3" type="ORF">DNG_08964</name>
</gene>
<evidence type="ECO:0000313" key="4">
    <source>
        <dbReference type="Proteomes" id="UP001187682"/>
    </source>
</evidence>
<evidence type="ECO:0000259" key="2">
    <source>
        <dbReference type="Pfam" id="PF26640"/>
    </source>
</evidence>
<proteinExistence type="predicted"/>
<dbReference type="AlphaFoldDB" id="A0AAE8N4V2"/>
<sequence>MHLLNIETLHLESFTTETTAPPFAILSHTWGEGEVTLQDLSLPHKTLSSRPGWQKITRFRDAVTHHPHLLSEPVSHLWVDTCCIDKTSSAELSEAINSMFRWYRHATCCFALLGDVTAMRGDGAEEGGRVGADFEASRWFTRGWTLQELLAPSDVHFFDRHWDWIGSKTTLAERISARTSIDEGIILSGEWPFASVAQRMSWMSGRVTTRVEDMAYCLLGIFDVHMPMLYGEGERAFVRLQEEIIKDSDDQSILAWDASGSPDSSQAVGAFATHPRQFRNGGSVECLPTSHAGPFALTNKGLQIDLPIIEHQDSPGQKIVLLSCSDVRDVTTVIGIKVQPDATASSRYTRLPAPPITIPLQDHTILRQPSPTIYLAKRDQPSGRHTGTLKCLLYGPSPGRAFKGVEFIGASPPGVWNVNKIHTMTMLVPRDGVDDQGEVTTVLLFQLGDEEGTFCLILSILPTVGTARVGLLLGPDKAPEGEMLDKMLERLRRSASSIIKSTWAELVLKKGKVYVKVGIGPAPSVIGVSMSRLPE</sequence>
<feature type="domain" description="DUF8212" evidence="2">
    <location>
        <begin position="235"/>
        <end position="268"/>
    </location>
</feature>
<evidence type="ECO:0000313" key="3">
    <source>
        <dbReference type="EMBL" id="SPO06275.1"/>
    </source>
</evidence>
<accession>A0AAE8N4V2</accession>
<evidence type="ECO:0008006" key="5">
    <source>
        <dbReference type="Google" id="ProtNLM"/>
    </source>
</evidence>
<name>A0AAE8N4V2_9PEZI</name>
<dbReference type="PANTHER" id="PTHR10622">
    <property type="entry name" value="HET DOMAIN-CONTAINING PROTEIN"/>
    <property type="match status" value="1"/>
</dbReference>
<dbReference type="Proteomes" id="UP001187682">
    <property type="component" value="Unassembled WGS sequence"/>
</dbReference>
<dbReference type="PANTHER" id="PTHR10622:SF10">
    <property type="entry name" value="HET DOMAIN-CONTAINING PROTEIN"/>
    <property type="match status" value="1"/>
</dbReference>
<dbReference type="InterPro" id="IPR058525">
    <property type="entry name" value="DUF8212"/>
</dbReference>
<keyword evidence="4" id="KW-1185">Reference proteome</keyword>
<comment type="caution">
    <text evidence="3">The sequence shown here is derived from an EMBL/GenBank/DDBJ whole genome shotgun (WGS) entry which is preliminary data.</text>
</comment>
<dbReference type="EMBL" id="ONZQ02000015">
    <property type="protein sequence ID" value="SPO06275.1"/>
    <property type="molecule type" value="Genomic_DNA"/>
</dbReference>
<feature type="domain" description="Heterokaryon incompatibility" evidence="1">
    <location>
        <begin position="23"/>
        <end position="120"/>
    </location>
</feature>
<dbReference type="Pfam" id="PF06985">
    <property type="entry name" value="HET"/>
    <property type="match status" value="1"/>
</dbReference>